<evidence type="ECO:0000259" key="11">
    <source>
        <dbReference type="Pfam" id="PF04963"/>
    </source>
</evidence>
<feature type="domain" description="RNA polymerase sigma factor 54 core-binding" evidence="11">
    <location>
        <begin position="110"/>
        <end position="303"/>
    </location>
</feature>
<keyword evidence="4" id="KW-0548">Nucleotidyltransferase</keyword>
<organism evidence="12 13">
    <name type="scientific">Cecembia lonarensis (strain CCUG 58316 / KCTC 22772 / LW9)</name>
    <dbReference type="NCBI Taxonomy" id="1225176"/>
    <lineage>
        <taxon>Bacteria</taxon>
        <taxon>Pseudomonadati</taxon>
        <taxon>Bacteroidota</taxon>
        <taxon>Cytophagia</taxon>
        <taxon>Cytophagales</taxon>
        <taxon>Cyclobacteriaceae</taxon>
        <taxon>Cecembia</taxon>
    </lineage>
</organism>
<dbReference type="GO" id="GO:0016987">
    <property type="term" value="F:sigma factor activity"/>
    <property type="evidence" value="ECO:0007669"/>
    <property type="project" value="UniProtKB-KW"/>
</dbReference>
<dbReference type="PANTHER" id="PTHR32248:SF4">
    <property type="entry name" value="RNA POLYMERASE SIGMA-54 FACTOR"/>
    <property type="match status" value="1"/>
</dbReference>
<dbReference type="InterPro" id="IPR000394">
    <property type="entry name" value="RNA_pol_sigma_54"/>
</dbReference>
<keyword evidence="7" id="KW-0238">DNA-binding</keyword>
<evidence type="ECO:0000256" key="9">
    <source>
        <dbReference type="SAM" id="MobiDB-lite"/>
    </source>
</evidence>
<evidence type="ECO:0000256" key="5">
    <source>
        <dbReference type="ARBA" id="ARBA00023015"/>
    </source>
</evidence>
<accession>K1KY19</accession>
<feature type="domain" description="RNA polymerase sigma factor 54 DNA-binding" evidence="10">
    <location>
        <begin position="325"/>
        <end position="483"/>
    </location>
</feature>
<evidence type="ECO:0000256" key="2">
    <source>
        <dbReference type="ARBA" id="ARBA00022478"/>
    </source>
</evidence>
<dbReference type="Proteomes" id="UP000004478">
    <property type="component" value="Unassembled WGS sequence"/>
</dbReference>
<dbReference type="OrthoDB" id="9814402at2"/>
<keyword evidence="5" id="KW-0805">Transcription regulation</keyword>
<dbReference type="PIRSF" id="PIRSF000774">
    <property type="entry name" value="RpoN"/>
    <property type="match status" value="1"/>
</dbReference>
<sequence>MQKLHLSQVLSQKLSPQQIQFIKLLQVPTAELEARVEEELEINPALEEGREEEKKEAEEDNFEDNYEEDLAYDDNSVNLEDYLNEDYGGYKMQGDGNYSQDEEEREMPISSGISLHEQLVVQLGFLKLDERLRTIGKQLIGSIENDGYIRRDLEAIINDLAFSQNIETDLDEMEEILRKIQGFDPAGIAARNLQECLLIQLERKEHPDDPTVQNAIRIINECFDEFTKKHFSKIQKKLDMGDEDLKDAVNMITRLNPKPGGISDGLVKTQYIIPDFILVNTDGKFEVALNSKNAPELRVSRSYSEMFDAYDKSDKKDKKLKETVTFVKQKLDAAKWFIDAIKQRQQTLLKTMHAILDYQQEFFVDGDETKLKPMILKDIAEKIEMDISTVSRVANSKSIQTEFGIFPLKYFFSEGITTESGEDVSNKEVKSVLQSLVDEENKRKPLSDDKLVKMLNDKGYNIARRTVAKYREQLQIPVARLRKEL</sequence>
<dbReference type="InterPro" id="IPR007046">
    <property type="entry name" value="RNA_pol_sigma_54_core-bd"/>
</dbReference>
<dbReference type="PANTHER" id="PTHR32248">
    <property type="entry name" value="RNA POLYMERASE SIGMA-54 FACTOR"/>
    <property type="match status" value="1"/>
</dbReference>
<dbReference type="Pfam" id="PF04963">
    <property type="entry name" value="Sigma54_CBD"/>
    <property type="match status" value="1"/>
</dbReference>
<comment type="similarity">
    <text evidence="1">Belongs to the sigma-54 factor family.</text>
</comment>
<evidence type="ECO:0000256" key="4">
    <source>
        <dbReference type="ARBA" id="ARBA00022695"/>
    </source>
</evidence>
<dbReference type="AlphaFoldDB" id="K1KY19"/>
<gene>
    <name evidence="12" type="ORF">B879_02379</name>
</gene>
<dbReference type="InterPro" id="IPR007634">
    <property type="entry name" value="RNA_pol_sigma_54_DNA-bd"/>
</dbReference>
<dbReference type="EMBL" id="AMGM01000035">
    <property type="protein sequence ID" value="EKB49035.1"/>
    <property type="molecule type" value="Genomic_DNA"/>
</dbReference>
<dbReference type="PATRIC" id="fig|1225176.3.peg.2538"/>
<keyword evidence="13" id="KW-1185">Reference proteome</keyword>
<evidence type="ECO:0000256" key="7">
    <source>
        <dbReference type="ARBA" id="ARBA00023125"/>
    </source>
</evidence>
<dbReference type="GO" id="GO:0001216">
    <property type="term" value="F:DNA-binding transcription activator activity"/>
    <property type="evidence" value="ECO:0007669"/>
    <property type="project" value="InterPro"/>
</dbReference>
<evidence type="ECO:0000313" key="13">
    <source>
        <dbReference type="Proteomes" id="UP000004478"/>
    </source>
</evidence>
<name>K1KY19_CECL9</name>
<dbReference type="Pfam" id="PF00309">
    <property type="entry name" value="Sigma54_AID"/>
    <property type="match status" value="1"/>
</dbReference>
<proteinExistence type="inferred from homology"/>
<reference evidence="12 13" key="1">
    <citation type="journal article" date="2012" name="J. Bacteriol.">
        <title>Draft Genome Sequence of Cecembia lonarensis Strain LW9T, Isolated from Lonar Lake, a Haloalkaline Lake in India.</title>
        <authorList>
            <person name="Shivaji S."/>
            <person name="Ara S."/>
            <person name="Singh A."/>
            <person name="Pinnaka A.K."/>
        </authorList>
    </citation>
    <scope>NUCLEOTIDE SEQUENCE [LARGE SCALE GENOMIC DNA]</scope>
    <source>
        <strain evidence="12 13">LW9</strain>
    </source>
</reference>
<keyword evidence="6" id="KW-0731">Sigma factor</keyword>
<evidence type="ECO:0000259" key="10">
    <source>
        <dbReference type="Pfam" id="PF04552"/>
    </source>
</evidence>
<dbReference type="GO" id="GO:0006352">
    <property type="term" value="P:DNA-templated transcription initiation"/>
    <property type="evidence" value="ECO:0007669"/>
    <property type="project" value="InterPro"/>
</dbReference>
<evidence type="ECO:0000256" key="8">
    <source>
        <dbReference type="ARBA" id="ARBA00023163"/>
    </source>
</evidence>
<evidence type="ECO:0000313" key="12">
    <source>
        <dbReference type="EMBL" id="EKB49035.1"/>
    </source>
</evidence>
<comment type="caution">
    <text evidence="12">The sequence shown here is derived from an EMBL/GenBank/DDBJ whole genome shotgun (WGS) entry which is preliminary data.</text>
</comment>
<keyword evidence="3" id="KW-0808">Transferase</keyword>
<dbReference type="NCBIfam" id="TIGR02395">
    <property type="entry name" value="rpoN_sigma"/>
    <property type="match status" value="1"/>
</dbReference>
<dbReference type="Gene3D" id="1.10.10.1330">
    <property type="entry name" value="RNA polymerase sigma-54 factor, core-binding domain"/>
    <property type="match status" value="1"/>
</dbReference>
<dbReference type="GO" id="GO:0016779">
    <property type="term" value="F:nucleotidyltransferase activity"/>
    <property type="evidence" value="ECO:0007669"/>
    <property type="project" value="UniProtKB-KW"/>
</dbReference>
<feature type="compositionally biased region" description="Acidic residues" evidence="9">
    <location>
        <begin position="58"/>
        <end position="68"/>
    </location>
</feature>
<dbReference type="InterPro" id="IPR038709">
    <property type="entry name" value="RpoN_core-bd_sf"/>
</dbReference>
<dbReference type="GO" id="GO:0000428">
    <property type="term" value="C:DNA-directed RNA polymerase complex"/>
    <property type="evidence" value="ECO:0007669"/>
    <property type="project" value="UniProtKB-KW"/>
</dbReference>
<feature type="region of interest" description="Disordered" evidence="9">
    <location>
        <begin position="43"/>
        <end position="68"/>
    </location>
</feature>
<evidence type="ECO:0000256" key="1">
    <source>
        <dbReference type="ARBA" id="ARBA00008798"/>
    </source>
</evidence>
<dbReference type="PROSITE" id="PS50044">
    <property type="entry name" value="SIGMA54_3"/>
    <property type="match status" value="1"/>
</dbReference>
<keyword evidence="2" id="KW-0240">DNA-directed RNA polymerase</keyword>
<evidence type="ECO:0000256" key="6">
    <source>
        <dbReference type="ARBA" id="ARBA00023082"/>
    </source>
</evidence>
<dbReference type="RefSeq" id="WP_009185407.1">
    <property type="nucleotide sequence ID" value="NZ_AMGM01000035.1"/>
</dbReference>
<dbReference type="PRINTS" id="PR00045">
    <property type="entry name" value="SIGMA54FCT"/>
</dbReference>
<keyword evidence="8" id="KW-0804">Transcription</keyword>
<dbReference type="PROSITE" id="PS00718">
    <property type="entry name" value="SIGMA54_2"/>
    <property type="match status" value="1"/>
</dbReference>
<protein>
    <submittedName>
        <fullName evidence="12">RNA polymerase factor sigma-54</fullName>
    </submittedName>
</protein>
<dbReference type="Gene3D" id="1.10.10.60">
    <property type="entry name" value="Homeodomain-like"/>
    <property type="match status" value="1"/>
</dbReference>
<dbReference type="Pfam" id="PF04552">
    <property type="entry name" value="Sigma54_DBD"/>
    <property type="match status" value="1"/>
</dbReference>
<evidence type="ECO:0000256" key="3">
    <source>
        <dbReference type="ARBA" id="ARBA00022679"/>
    </source>
</evidence>
<feature type="compositionally biased region" description="Basic and acidic residues" evidence="9">
    <location>
        <begin position="47"/>
        <end position="57"/>
    </location>
</feature>
<dbReference type="GO" id="GO:0003677">
    <property type="term" value="F:DNA binding"/>
    <property type="evidence" value="ECO:0007669"/>
    <property type="project" value="UniProtKB-KW"/>
</dbReference>